<sequence length="81" mass="8408">MKGRLAFAALVAAVVAVLPAAAPAGAVPAQPGGDCAALINLISDPNVSLREKKQAGRDYVNTHTRDEIIECRNSYHGGIPQ</sequence>
<evidence type="ECO:0000313" key="3">
    <source>
        <dbReference type="Proteomes" id="UP001501867"/>
    </source>
</evidence>
<feature type="signal peptide" evidence="1">
    <location>
        <begin position="1"/>
        <end position="26"/>
    </location>
</feature>
<comment type="caution">
    <text evidence="2">The sequence shown here is derived from an EMBL/GenBank/DDBJ whole genome shotgun (WGS) entry which is preliminary data.</text>
</comment>
<keyword evidence="3" id="KW-1185">Reference proteome</keyword>
<evidence type="ECO:0000256" key="1">
    <source>
        <dbReference type="SAM" id="SignalP"/>
    </source>
</evidence>
<organism evidence="2 3">
    <name type="scientific">Streptomyces polychromogenes</name>
    <dbReference type="NCBI Taxonomy" id="67342"/>
    <lineage>
        <taxon>Bacteria</taxon>
        <taxon>Bacillati</taxon>
        <taxon>Actinomycetota</taxon>
        <taxon>Actinomycetes</taxon>
        <taxon>Kitasatosporales</taxon>
        <taxon>Streptomycetaceae</taxon>
        <taxon>Streptomyces</taxon>
    </lineage>
</organism>
<evidence type="ECO:0008006" key="4">
    <source>
        <dbReference type="Google" id="ProtNLM"/>
    </source>
</evidence>
<dbReference type="Proteomes" id="UP001501867">
    <property type="component" value="Unassembled WGS sequence"/>
</dbReference>
<keyword evidence="1" id="KW-0732">Signal</keyword>
<gene>
    <name evidence="2" type="ORF">GCM10010302_63520</name>
</gene>
<evidence type="ECO:0000313" key="2">
    <source>
        <dbReference type="EMBL" id="GAA0315728.1"/>
    </source>
</evidence>
<feature type="chain" id="PRO_5045904259" description="Secreted protein" evidence="1">
    <location>
        <begin position="27"/>
        <end position="81"/>
    </location>
</feature>
<name>A0ABN0VRR7_9ACTN</name>
<protein>
    <recommendedName>
        <fullName evidence="4">Secreted protein</fullName>
    </recommendedName>
</protein>
<reference evidence="2 3" key="1">
    <citation type="journal article" date="2019" name="Int. J. Syst. Evol. Microbiol.">
        <title>The Global Catalogue of Microorganisms (GCM) 10K type strain sequencing project: providing services to taxonomists for standard genome sequencing and annotation.</title>
        <authorList>
            <consortium name="The Broad Institute Genomics Platform"/>
            <consortium name="The Broad Institute Genome Sequencing Center for Infectious Disease"/>
            <person name="Wu L."/>
            <person name="Ma J."/>
        </authorList>
    </citation>
    <scope>NUCLEOTIDE SEQUENCE [LARGE SCALE GENOMIC DNA]</scope>
    <source>
        <strain evidence="2 3">JCM 4505</strain>
    </source>
</reference>
<dbReference type="RefSeq" id="WP_344166870.1">
    <property type="nucleotide sequence ID" value="NZ_BAAABV010000028.1"/>
</dbReference>
<accession>A0ABN0VRR7</accession>
<proteinExistence type="predicted"/>
<dbReference type="EMBL" id="BAAABV010000028">
    <property type="protein sequence ID" value="GAA0315728.1"/>
    <property type="molecule type" value="Genomic_DNA"/>
</dbReference>